<feature type="non-terminal residue" evidence="2">
    <location>
        <position position="1"/>
    </location>
</feature>
<evidence type="ECO:0000256" key="1">
    <source>
        <dbReference type="SAM" id="MobiDB-lite"/>
    </source>
</evidence>
<keyword evidence="3" id="KW-1185">Reference proteome</keyword>
<name>A0A5J9SEG7_9POAL</name>
<sequence>MTLSPVAAAPWNLDADAAPGIVDVRATQPSPERPRRHGLIHGRSRVVDRCAAEAGITALKLSERKTGTTAPPPPSSPSPGLCRHRAQAAAGRVGRCTLLAAAAIGSPPVSPRRTTRGQLPTSTSRRCVIVICELGGLDAPTYTMLQNLRAEMAGIARGGACEERARRQRLPSILRGHGLRRSELTSRGSVHDACACDPPGFYVHRDRKPPRLVPDCHDGDTADCQAARQLLQGIVTPSRERAFAAAKPADVIDSTYMRSSRFSTLIKSMPVRTY</sequence>
<protein>
    <submittedName>
        <fullName evidence="2">Uncharacterized protein</fullName>
    </submittedName>
</protein>
<comment type="caution">
    <text evidence="2">The sequence shown here is derived from an EMBL/GenBank/DDBJ whole genome shotgun (WGS) entry which is preliminary data.</text>
</comment>
<dbReference type="AlphaFoldDB" id="A0A5J9SEG7"/>
<dbReference type="EMBL" id="RWGY01001061">
    <property type="protein sequence ID" value="TVT97156.1"/>
    <property type="molecule type" value="Genomic_DNA"/>
</dbReference>
<feature type="region of interest" description="Disordered" evidence="1">
    <location>
        <begin position="61"/>
        <end position="86"/>
    </location>
</feature>
<evidence type="ECO:0000313" key="2">
    <source>
        <dbReference type="EMBL" id="TVT97156.1"/>
    </source>
</evidence>
<evidence type="ECO:0000313" key="3">
    <source>
        <dbReference type="Proteomes" id="UP000324897"/>
    </source>
</evidence>
<dbReference type="Gramene" id="TVT97156">
    <property type="protein sequence ID" value="TVT97156"/>
    <property type="gene ID" value="EJB05_57607"/>
</dbReference>
<reference evidence="2 3" key="1">
    <citation type="journal article" date="2019" name="Sci. Rep.">
        <title>A high-quality genome of Eragrostis curvula grass provides insights into Poaceae evolution and supports new strategies to enhance forage quality.</title>
        <authorList>
            <person name="Carballo J."/>
            <person name="Santos B.A.C.M."/>
            <person name="Zappacosta D."/>
            <person name="Garbus I."/>
            <person name="Selva J.P."/>
            <person name="Gallo C.A."/>
            <person name="Diaz A."/>
            <person name="Albertini E."/>
            <person name="Caccamo M."/>
            <person name="Echenique V."/>
        </authorList>
    </citation>
    <scope>NUCLEOTIDE SEQUENCE [LARGE SCALE GENOMIC DNA]</scope>
    <source>
        <strain evidence="3">cv. Victoria</strain>
        <tissue evidence="2">Leaf</tissue>
    </source>
</reference>
<proteinExistence type="predicted"/>
<gene>
    <name evidence="2" type="ORF">EJB05_57607</name>
</gene>
<dbReference type="OrthoDB" id="671678at2759"/>
<accession>A0A5J9SEG7</accession>
<dbReference type="Proteomes" id="UP000324897">
    <property type="component" value="Unassembled WGS sequence"/>
</dbReference>
<organism evidence="2 3">
    <name type="scientific">Eragrostis curvula</name>
    <name type="common">weeping love grass</name>
    <dbReference type="NCBI Taxonomy" id="38414"/>
    <lineage>
        <taxon>Eukaryota</taxon>
        <taxon>Viridiplantae</taxon>
        <taxon>Streptophyta</taxon>
        <taxon>Embryophyta</taxon>
        <taxon>Tracheophyta</taxon>
        <taxon>Spermatophyta</taxon>
        <taxon>Magnoliopsida</taxon>
        <taxon>Liliopsida</taxon>
        <taxon>Poales</taxon>
        <taxon>Poaceae</taxon>
        <taxon>PACMAD clade</taxon>
        <taxon>Chloridoideae</taxon>
        <taxon>Eragrostideae</taxon>
        <taxon>Eragrostidinae</taxon>
        <taxon>Eragrostis</taxon>
    </lineage>
</organism>